<dbReference type="OrthoDB" id="7069061at2"/>
<evidence type="ECO:0000256" key="1">
    <source>
        <dbReference type="SAM" id="Phobius"/>
    </source>
</evidence>
<dbReference type="AlphaFoldDB" id="A0A0S2KBL1"/>
<organism evidence="2 3">
    <name type="scientific">Pseudohongiella spirulinae</name>
    <dbReference type="NCBI Taxonomy" id="1249552"/>
    <lineage>
        <taxon>Bacteria</taxon>
        <taxon>Pseudomonadati</taxon>
        <taxon>Pseudomonadota</taxon>
        <taxon>Gammaproteobacteria</taxon>
        <taxon>Pseudomonadales</taxon>
        <taxon>Pseudohongiellaceae</taxon>
        <taxon>Pseudohongiella</taxon>
    </lineage>
</organism>
<evidence type="ECO:0000313" key="2">
    <source>
        <dbReference type="EMBL" id="ALO45718.1"/>
    </source>
</evidence>
<keyword evidence="1" id="KW-1133">Transmembrane helix</keyword>
<sequence length="76" mass="7995">MDSSKKPVSTRLLGFVLLALAALCALVAVATAINLGFIMTRPDSISVVNTLIGQFVVIIGALVLAKMLLEAGRKRL</sequence>
<proteinExistence type="predicted"/>
<name>A0A0S2KBL1_9GAMM</name>
<dbReference type="STRING" id="1249552.PS2015_1053"/>
<protein>
    <submittedName>
        <fullName evidence="2">Uncharacterized protein</fullName>
    </submittedName>
</protein>
<keyword evidence="1" id="KW-0472">Membrane</keyword>
<evidence type="ECO:0000313" key="3">
    <source>
        <dbReference type="Proteomes" id="UP000065641"/>
    </source>
</evidence>
<gene>
    <name evidence="2" type="ORF">PS2015_1053</name>
</gene>
<reference evidence="2 3" key="1">
    <citation type="submission" date="2015-11" db="EMBL/GenBank/DDBJ databases">
        <authorList>
            <person name="Zhang Y."/>
            <person name="Guo Z."/>
        </authorList>
    </citation>
    <scope>NUCLEOTIDE SEQUENCE [LARGE SCALE GENOMIC DNA]</scope>
    <source>
        <strain evidence="2 3">KCTC 32221</strain>
    </source>
</reference>
<feature type="transmembrane region" description="Helical" evidence="1">
    <location>
        <begin position="48"/>
        <end position="69"/>
    </location>
</feature>
<accession>A0A0S2KBL1</accession>
<dbReference type="EMBL" id="CP013189">
    <property type="protein sequence ID" value="ALO45718.1"/>
    <property type="molecule type" value="Genomic_DNA"/>
</dbReference>
<dbReference type="RefSeq" id="WP_058021236.1">
    <property type="nucleotide sequence ID" value="NZ_CP013189.1"/>
</dbReference>
<keyword evidence="1" id="KW-0812">Transmembrane</keyword>
<keyword evidence="3" id="KW-1185">Reference proteome</keyword>
<dbReference type="Proteomes" id="UP000065641">
    <property type="component" value="Chromosome"/>
</dbReference>
<dbReference type="KEGG" id="pspi:PS2015_1053"/>